<organism evidence="6 7">
    <name type="scientific">Streptomyces shenzhenensis</name>
    <dbReference type="NCBI Taxonomy" id="943815"/>
    <lineage>
        <taxon>Bacteria</taxon>
        <taxon>Bacillati</taxon>
        <taxon>Actinomycetota</taxon>
        <taxon>Actinomycetes</taxon>
        <taxon>Kitasatosporales</taxon>
        <taxon>Streptomycetaceae</taxon>
        <taxon>Streptomyces</taxon>
    </lineage>
</organism>
<keyword evidence="3 4" id="KW-0378">Hydrolase</keyword>
<dbReference type="AlphaFoldDB" id="A0A3M0HVK5"/>
<dbReference type="InterPro" id="IPR020084">
    <property type="entry name" value="NUDIX_hydrolase_CS"/>
</dbReference>
<dbReference type="GO" id="GO:0016787">
    <property type="term" value="F:hydrolase activity"/>
    <property type="evidence" value="ECO:0007669"/>
    <property type="project" value="UniProtKB-KW"/>
</dbReference>
<proteinExistence type="inferred from homology"/>
<evidence type="ECO:0000313" key="7">
    <source>
        <dbReference type="Proteomes" id="UP000270471"/>
    </source>
</evidence>
<protein>
    <submittedName>
        <fullName evidence="6">NUDIX hydrolase</fullName>
    </submittedName>
</protein>
<dbReference type="RefSeq" id="WP_121894628.1">
    <property type="nucleotide sequence ID" value="NZ_PENI01000040.1"/>
</dbReference>
<evidence type="ECO:0000256" key="1">
    <source>
        <dbReference type="ARBA" id="ARBA00001946"/>
    </source>
</evidence>
<dbReference type="PROSITE" id="PS00893">
    <property type="entry name" value="NUDIX_BOX"/>
    <property type="match status" value="1"/>
</dbReference>
<comment type="cofactor">
    <cofactor evidence="1">
        <name>Mg(2+)</name>
        <dbReference type="ChEBI" id="CHEBI:18420"/>
    </cofactor>
</comment>
<dbReference type="InterPro" id="IPR015797">
    <property type="entry name" value="NUDIX_hydrolase-like_dom_sf"/>
</dbReference>
<dbReference type="PANTHER" id="PTHR43046:SF14">
    <property type="entry name" value="MUTT_NUDIX FAMILY PROTEIN"/>
    <property type="match status" value="1"/>
</dbReference>
<dbReference type="Proteomes" id="UP000270471">
    <property type="component" value="Unassembled WGS sequence"/>
</dbReference>
<gene>
    <name evidence="6" type="ORF">CTZ28_39460</name>
</gene>
<evidence type="ECO:0000259" key="5">
    <source>
        <dbReference type="PROSITE" id="PS51462"/>
    </source>
</evidence>
<comment type="caution">
    <text evidence="6">The sequence shown here is derived from an EMBL/GenBank/DDBJ whole genome shotgun (WGS) entry which is preliminary data.</text>
</comment>
<sequence length="174" mass="19355">MTHARPAYSVYVRGVTLSLDLRVLLLLNERNEWELPGGRLERGETPEQCVVREIAEESGWQTMAGPLLDVWSHEPEPGRSVLTVTYGCLVLTPDAAPVLSDEHRQLGLFSPNELHRVRMHEGYRASVTAWLKAAPTVSVRGDQGMFLDGRWYPTAVGTTGTCRRLAHATCCPCE</sequence>
<dbReference type="PROSITE" id="PS51462">
    <property type="entry name" value="NUDIX"/>
    <property type="match status" value="1"/>
</dbReference>
<accession>A0A3M0HVK5</accession>
<reference evidence="6 7" key="1">
    <citation type="submission" date="2017-11" db="EMBL/GenBank/DDBJ databases">
        <title>Draft genome of actinobacteria isolated from guarana (Paullinia cupana (Mart.) Ducke.</title>
        <authorList>
            <person name="Siqueira K.A."/>
            <person name="Liotti R.G."/>
            <person name="Mendes T.A.O."/>
            <person name="Soares M.A."/>
        </authorList>
    </citation>
    <scope>NUCLEOTIDE SEQUENCE [LARGE SCALE GENOMIC DNA]</scope>
    <source>
        <strain evidence="6 7">193</strain>
    </source>
</reference>
<evidence type="ECO:0000256" key="3">
    <source>
        <dbReference type="ARBA" id="ARBA00022801"/>
    </source>
</evidence>
<name>A0A3M0HVK5_9ACTN</name>
<dbReference type="Gene3D" id="3.90.79.10">
    <property type="entry name" value="Nucleoside Triphosphate Pyrophosphohydrolase"/>
    <property type="match status" value="1"/>
</dbReference>
<dbReference type="SUPFAM" id="SSF55811">
    <property type="entry name" value="Nudix"/>
    <property type="match status" value="1"/>
</dbReference>
<evidence type="ECO:0000256" key="4">
    <source>
        <dbReference type="RuleBase" id="RU003476"/>
    </source>
</evidence>
<dbReference type="EMBL" id="PENI01000040">
    <property type="protein sequence ID" value="RMB80615.1"/>
    <property type="molecule type" value="Genomic_DNA"/>
</dbReference>
<evidence type="ECO:0000313" key="6">
    <source>
        <dbReference type="EMBL" id="RMB80615.1"/>
    </source>
</evidence>
<comment type="similarity">
    <text evidence="2 4">Belongs to the Nudix hydrolase family.</text>
</comment>
<dbReference type="PRINTS" id="PR00502">
    <property type="entry name" value="NUDIXFAMILY"/>
</dbReference>
<dbReference type="PANTHER" id="PTHR43046">
    <property type="entry name" value="GDP-MANNOSE MANNOSYL HYDROLASE"/>
    <property type="match status" value="1"/>
</dbReference>
<dbReference type="Pfam" id="PF00293">
    <property type="entry name" value="NUDIX"/>
    <property type="match status" value="1"/>
</dbReference>
<dbReference type="OrthoDB" id="9804442at2"/>
<evidence type="ECO:0000256" key="2">
    <source>
        <dbReference type="ARBA" id="ARBA00005582"/>
    </source>
</evidence>
<feature type="domain" description="Nudix hydrolase" evidence="5">
    <location>
        <begin position="3"/>
        <end position="132"/>
    </location>
</feature>
<dbReference type="InterPro" id="IPR020476">
    <property type="entry name" value="Nudix_hydrolase"/>
</dbReference>
<dbReference type="InterPro" id="IPR000086">
    <property type="entry name" value="NUDIX_hydrolase_dom"/>
</dbReference>
<keyword evidence="7" id="KW-1185">Reference proteome</keyword>